<feature type="transmembrane region" description="Helical" evidence="1">
    <location>
        <begin position="94"/>
        <end position="112"/>
    </location>
</feature>
<dbReference type="Proteomes" id="UP000334019">
    <property type="component" value="Chromosome"/>
</dbReference>
<feature type="domain" description="Protein-glutamine gamma-glutamyltransferase-like C-terminal" evidence="2">
    <location>
        <begin position="222"/>
        <end position="291"/>
    </location>
</feature>
<evidence type="ECO:0000313" key="4">
    <source>
        <dbReference type="Proteomes" id="UP000334019"/>
    </source>
</evidence>
<keyword evidence="1" id="KW-0812">Transmembrane</keyword>
<dbReference type="Pfam" id="PF13559">
    <property type="entry name" value="DUF4129"/>
    <property type="match status" value="1"/>
</dbReference>
<dbReference type="AlphaFoldDB" id="A0A5Q2RSG8"/>
<gene>
    <name evidence="3" type="ORF">GH723_18065</name>
</gene>
<protein>
    <submittedName>
        <fullName evidence="3">DUF4129 domain-containing protein</fullName>
    </submittedName>
</protein>
<keyword evidence="4" id="KW-1185">Reference proteome</keyword>
<feature type="transmembrane region" description="Helical" evidence="1">
    <location>
        <begin position="57"/>
        <end position="78"/>
    </location>
</feature>
<reference evidence="3 4" key="1">
    <citation type="submission" date="2019-11" db="EMBL/GenBank/DDBJ databases">
        <authorList>
            <person name="He Y."/>
        </authorList>
    </citation>
    <scope>NUCLEOTIDE SEQUENCE [LARGE SCALE GENOMIC DNA]</scope>
    <source>
        <strain evidence="3 4">SCSIO 58843</strain>
    </source>
</reference>
<sequence length="303" mass="31506">MPPNDARPRAPRAVLAVGLAAAAAAGVAVLASGARGSGAGGGIDLGGDATRALTDAGMVAMLSFGSAMLLVALVVVLLRGRDGRAAELTSRRSSLVPTLVVAGVLLVTAPLLDRLFEWIGPPEEQEQDVMEIAPVDLEVQPGDGGAAEDSGTTPLLVGLVVGLLGAVAVTAWFAGPRRRLAPPSVPQAETVEERRDRLRVLLDDALGDLRDDPDPRRAVISAWARFELAVAAVGQPRRDAETPTDFVARVLDAVDVSGPLVRRLGDSFERAMFSPHAIDRAAQLEAVEALRAVRDELHVGASA</sequence>
<keyword evidence="1" id="KW-1133">Transmembrane helix</keyword>
<name>A0A5Q2RSG8_9ACTN</name>
<dbReference type="RefSeq" id="WP_153760952.1">
    <property type="nucleotide sequence ID" value="NZ_CP045851.1"/>
</dbReference>
<proteinExistence type="predicted"/>
<evidence type="ECO:0000256" key="1">
    <source>
        <dbReference type="SAM" id="Phobius"/>
    </source>
</evidence>
<accession>A0A5Q2RSG8</accession>
<dbReference type="InterPro" id="IPR025403">
    <property type="entry name" value="TgpA-like_C"/>
</dbReference>
<evidence type="ECO:0000259" key="2">
    <source>
        <dbReference type="Pfam" id="PF13559"/>
    </source>
</evidence>
<dbReference type="EMBL" id="CP045851">
    <property type="protein sequence ID" value="QGG96850.1"/>
    <property type="molecule type" value="Genomic_DNA"/>
</dbReference>
<dbReference type="KEGG" id="atq:GH723_18065"/>
<keyword evidence="1" id="KW-0472">Membrane</keyword>
<feature type="transmembrane region" description="Helical" evidence="1">
    <location>
        <begin position="155"/>
        <end position="174"/>
    </location>
</feature>
<evidence type="ECO:0000313" key="3">
    <source>
        <dbReference type="EMBL" id="QGG96850.1"/>
    </source>
</evidence>
<organism evidence="3 4">
    <name type="scientific">Actinomarinicola tropica</name>
    <dbReference type="NCBI Taxonomy" id="2789776"/>
    <lineage>
        <taxon>Bacteria</taxon>
        <taxon>Bacillati</taxon>
        <taxon>Actinomycetota</taxon>
        <taxon>Acidimicrobiia</taxon>
        <taxon>Acidimicrobiales</taxon>
        <taxon>Iamiaceae</taxon>
        <taxon>Actinomarinicola</taxon>
    </lineage>
</organism>